<comment type="caution">
    <text evidence="2">The sequence shown here is derived from an EMBL/GenBank/DDBJ whole genome shotgun (WGS) entry which is preliminary data.</text>
</comment>
<dbReference type="Proteomes" id="UP001201980">
    <property type="component" value="Unassembled WGS sequence"/>
</dbReference>
<protein>
    <submittedName>
        <fullName evidence="2">Uncharacterized protein</fullName>
    </submittedName>
</protein>
<accession>A0AAD5RFN1</accession>
<feature type="chain" id="PRO_5042204639" evidence="1">
    <location>
        <begin position="20"/>
        <end position="426"/>
    </location>
</feature>
<sequence>MRLLTLLSITTWAASIVTGSAIKRQAGAVTGQNIQYWETLPDQNGVSYSYSFRHNELWNSDYLYEQSSTGELIQYQVDRRGNNQVHFTPWGLDPAVYVATRNATIHVAEKQLVRGNWDHYQVHDVREESMFTTVPVNGNTLRYFKRGANTIFYFNNGFWTSRNLKNGNVHYWTETGRDESTIEAKDESRGAFLSLSMTSMKVLTVNSQGRKMLLADVSDARIDAPVSARTVEYVPYTNPDSGLDYNGGAFYGVNGKWIHRDYYDTKTYYYQEISRDDSTIQLEQVAPAGEEHYTLAIDIPNDEMTRSGPGSQDTYQISQWTGPLSFVPQISWTASYLRYGPGENEYVALAGTNPLRWEDYGNDEVEMVERYRYDLAIRMNITGAGYDNEMGEVHVFALYCVVGPDRVLYQAYDTAKIARPGQLPEF</sequence>
<keyword evidence="3" id="KW-1185">Reference proteome</keyword>
<evidence type="ECO:0000313" key="3">
    <source>
        <dbReference type="Proteomes" id="UP001201980"/>
    </source>
</evidence>
<dbReference type="AlphaFoldDB" id="A0AAD5RFN1"/>
<proteinExistence type="predicted"/>
<feature type="signal peptide" evidence="1">
    <location>
        <begin position="1"/>
        <end position="19"/>
    </location>
</feature>
<name>A0AAD5RFN1_9PEZI</name>
<keyword evidence="1" id="KW-0732">Signal</keyword>
<organism evidence="2 3">
    <name type="scientific">Zalerion maritima</name>
    <dbReference type="NCBI Taxonomy" id="339359"/>
    <lineage>
        <taxon>Eukaryota</taxon>
        <taxon>Fungi</taxon>
        <taxon>Dikarya</taxon>
        <taxon>Ascomycota</taxon>
        <taxon>Pezizomycotina</taxon>
        <taxon>Sordariomycetes</taxon>
        <taxon>Lulworthiomycetidae</taxon>
        <taxon>Lulworthiales</taxon>
        <taxon>Lulworthiaceae</taxon>
        <taxon>Zalerion</taxon>
    </lineage>
</organism>
<evidence type="ECO:0000256" key="1">
    <source>
        <dbReference type="SAM" id="SignalP"/>
    </source>
</evidence>
<evidence type="ECO:0000313" key="2">
    <source>
        <dbReference type="EMBL" id="KAJ2891222.1"/>
    </source>
</evidence>
<gene>
    <name evidence="2" type="ORF">MKZ38_000725</name>
</gene>
<reference evidence="2" key="1">
    <citation type="submission" date="2022-07" db="EMBL/GenBank/DDBJ databases">
        <title>Draft genome sequence of Zalerion maritima ATCC 34329, a (micro)plastics degrading marine fungus.</title>
        <authorList>
            <person name="Paco A."/>
            <person name="Goncalves M.F.M."/>
            <person name="Rocha-Santos T.A.P."/>
            <person name="Alves A."/>
        </authorList>
    </citation>
    <scope>NUCLEOTIDE SEQUENCE</scope>
    <source>
        <strain evidence="2">ATCC 34329</strain>
    </source>
</reference>
<dbReference type="EMBL" id="JAKWBI020001171">
    <property type="protein sequence ID" value="KAJ2891222.1"/>
    <property type="molecule type" value="Genomic_DNA"/>
</dbReference>